<evidence type="ECO:0000259" key="9">
    <source>
        <dbReference type="Pfam" id="PF13231"/>
    </source>
</evidence>
<keyword evidence="2" id="KW-1003">Cell membrane</keyword>
<evidence type="ECO:0000256" key="6">
    <source>
        <dbReference type="ARBA" id="ARBA00022989"/>
    </source>
</evidence>
<feature type="transmembrane region" description="Helical" evidence="8">
    <location>
        <begin position="12"/>
        <end position="30"/>
    </location>
</feature>
<feature type="domain" description="Glycosyltransferase RgtA/B/C/D-like" evidence="9">
    <location>
        <begin position="64"/>
        <end position="226"/>
    </location>
</feature>
<dbReference type="Pfam" id="PF13231">
    <property type="entry name" value="PMT_2"/>
    <property type="match status" value="1"/>
</dbReference>
<comment type="caution">
    <text evidence="10">The sequence shown here is derived from an EMBL/GenBank/DDBJ whole genome shotgun (WGS) entry which is preliminary data.</text>
</comment>
<keyword evidence="5 8" id="KW-0812">Transmembrane</keyword>
<keyword evidence="7 8" id="KW-0472">Membrane</keyword>
<evidence type="ECO:0000256" key="5">
    <source>
        <dbReference type="ARBA" id="ARBA00022692"/>
    </source>
</evidence>
<feature type="transmembrane region" description="Helical" evidence="8">
    <location>
        <begin position="208"/>
        <end position="226"/>
    </location>
</feature>
<feature type="transmembrane region" description="Helical" evidence="8">
    <location>
        <begin position="114"/>
        <end position="130"/>
    </location>
</feature>
<keyword evidence="3 10" id="KW-0328">Glycosyltransferase</keyword>
<evidence type="ECO:0000256" key="8">
    <source>
        <dbReference type="SAM" id="Phobius"/>
    </source>
</evidence>
<name>A0ABT6QLK3_9PSED</name>
<dbReference type="InterPro" id="IPR038731">
    <property type="entry name" value="RgtA/B/C-like"/>
</dbReference>
<keyword evidence="4 10" id="KW-0808">Transferase</keyword>
<feature type="transmembrane region" description="Helical" evidence="8">
    <location>
        <begin position="354"/>
        <end position="376"/>
    </location>
</feature>
<proteinExistence type="predicted"/>
<feature type="transmembrane region" description="Helical" evidence="8">
    <location>
        <begin position="91"/>
        <end position="108"/>
    </location>
</feature>
<evidence type="ECO:0000313" key="11">
    <source>
        <dbReference type="Proteomes" id="UP001159100"/>
    </source>
</evidence>
<dbReference type="Proteomes" id="UP001159100">
    <property type="component" value="Unassembled WGS sequence"/>
</dbReference>
<dbReference type="RefSeq" id="WP_259496289.1">
    <property type="nucleotide sequence ID" value="NZ_JARBWL010000001.1"/>
</dbReference>
<dbReference type="PANTHER" id="PTHR33908">
    <property type="entry name" value="MANNOSYLTRANSFERASE YKCB-RELATED"/>
    <property type="match status" value="1"/>
</dbReference>
<dbReference type="GO" id="GO:0016757">
    <property type="term" value="F:glycosyltransferase activity"/>
    <property type="evidence" value="ECO:0007669"/>
    <property type="project" value="UniProtKB-KW"/>
</dbReference>
<evidence type="ECO:0000256" key="2">
    <source>
        <dbReference type="ARBA" id="ARBA00022475"/>
    </source>
</evidence>
<protein>
    <submittedName>
        <fullName evidence="10">Glycosyltransferase family 39 protein</fullName>
        <ecNumber evidence="10">2.4.-.-</ecNumber>
    </submittedName>
</protein>
<sequence>MKGSFVFRRSGLEITGWMLITLLATAVRLHNISVPYFWTDEAYSALVSVLSPQAIWFHMGHEVHPPGYFLLLHLWITVFGDGVLAIRSMSAVAGIITVVLSMWFMRLISTSRTAMLAGLLIALLPISVRYSQEARMYTLETVWLLGATIALVYWLMSLRSRYLLAYGLLMSAALYTHYLAILCALSHFLYLVILRFQRDKTLHYLSRPGLWMTYVAISILYIPWLISLVSEVFLHTEQLKAGGDIFWIPAMTLNTVPSSIWRFLTVRDNQELPVALYLALPTLVLLATVWVALKENGRLKSGLLLLIYTFFPLVAIALISFKFPMFIERYMAFAAMGIPMVLALAIVRVARRHFILAVMCVCVLLGIQCVGLNTVYQQGDDLDDPRNEASHPLDDMVARVNESAIAGDGLVVDGGYWWLTVVYYSRTGIYPLLYDPSTDGSTDNRPNGYGASTLMYQDRDKVFLEDLRQLPANIKRLWWITATAQADDKNLFPDNWQCLFAEDAGDMELRLYVIGRAQKDADHGGASPCKS</sequence>
<accession>A0ABT6QLK3</accession>
<evidence type="ECO:0000313" key="10">
    <source>
        <dbReference type="EMBL" id="MDI2591762.1"/>
    </source>
</evidence>
<organism evidence="10 11">
    <name type="scientific">Pseudomonas fungipugnans</name>
    <dbReference type="NCBI Taxonomy" id="3024217"/>
    <lineage>
        <taxon>Bacteria</taxon>
        <taxon>Pseudomonadati</taxon>
        <taxon>Pseudomonadota</taxon>
        <taxon>Gammaproteobacteria</taxon>
        <taxon>Pseudomonadales</taxon>
        <taxon>Pseudomonadaceae</taxon>
        <taxon>Pseudomonas</taxon>
    </lineage>
</organism>
<feature type="transmembrane region" description="Helical" evidence="8">
    <location>
        <begin position="175"/>
        <end position="196"/>
    </location>
</feature>
<comment type="subcellular location">
    <subcellularLocation>
        <location evidence="1">Cell membrane</location>
        <topology evidence="1">Multi-pass membrane protein</topology>
    </subcellularLocation>
</comment>
<dbReference type="EMBL" id="JARBWL010000001">
    <property type="protein sequence ID" value="MDI2591762.1"/>
    <property type="molecule type" value="Genomic_DNA"/>
</dbReference>
<keyword evidence="6 8" id="KW-1133">Transmembrane helix</keyword>
<feature type="transmembrane region" description="Helical" evidence="8">
    <location>
        <begin position="137"/>
        <end position="155"/>
    </location>
</feature>
<dbReference type="EC" id="2.4.-.-" evidence="10"/>
<dbReference type="InterPro" id="IPR050297">
    <property type="entry name" value="LipidA_mod_glycosyltrf_83"/>
</dbReference>
<keyword evidence="11" id="KW-1185">Reference proteome</keyword>
<feature type="transmembrane region" description="Helical" evidence="8">
    <location>
        <begin position="274"/>
        <end position="293"/>
    </location>
</feature>
<feature type="transmembrane region" description="Helical" evidence="8">
    <location>
        <begin position="330"/>
        <end position="347"/>
    </location>
</feature>
<gene>
    <name evidence="10" type="ORF">POF45_10015</name>
</gene>
<feature type="transmembrane region" description="Helical" evidence="8">
    <location>
        <begin position="305"/>
        <end position="324"/>
    </location>
</feature>
<evidence type="ECO:0000256" key="4">
    <source>
        <dbReference type="ARBA" id="ARBA00022679"/>
    </source>
</evidence>
<evidence type="ECO:0000256" key="3">
    <source>
        <dbReference type="ARBA" id="ARBA00022676"/>
    </source>
</evidence>
<evidence type="ECO:0000256" key="7">
    <source>
        <dbReference type="ARBA" id="ARBA00023136"/>
    </source>
</evidence>
<dbReference type="PANTHER" id="PTHR33908:SF3">
    <property type="entry name" value="UNDECAPRENYL PHOSPHATE-ALPHA-4-AMINO-4-DEOXY-L-ARABINOSE ARABINOSYL TRANSFERASE"/>
    <property type="match status" value="1"/>
</dbReference>
<reference evidence="10 11" key="1">
    <citation type="submission" date="2023-02" db="EMBL/GenBank/DDBJ databases">
        <title>Pseudomonas chrutzelriedensis sp. nov., a potently antifungal strain isolated from moss.</title>
        <authorList>
            <person name="Schnyder A."/>
            <person name="Kalawong R."/>
            <person name="Eberl L."/>
            <person name="Agnoli K."/>
        </authorList>
    </citation>
    <scope>NUCLEOTIDE SEQUENCE [LARGE SCALE GENOMIC DNA]</scope>
    <source>
        <strain evidence="10 11">681</strain>
    </source>
</reference>
<evidence type="ECO:0000256" key="1">
    <source>
        <dbReference type="ARBA" id="ARBA00004651"/>
    </source>
</evidence>